<proteinExistence type="predicted"/>
<sequence length="137" mass="15956">MAAFGRANSGQHFLNKEESFMYDREVRFRMEDTMNAARLEYTEKGVMNLASRRCDITRISQSGAILAILTQYNLPKQFYLDIPDARITKVGCVLMKVFSNNTVEVRFLRLLTEKEMNKIFVYSTHPAHRDRVLDIRA</sequence>
<gene>
    <name evidence="1" type="ORF">GA0061101_101665</name>
</gene>
<dbReference type="Proteomes" id="UP000199205">
    <property type="component" value="Unassembled WGS sequence"/>
</dbReference>
<organism evidence="1 2">
    <name type="scientific">Rhizobium lusitanum</name>
    <dbReference type="NCBI Taxonomy" id="293958"/>
    <lineage>
        <taxon>Bacteria</taxon>
        <taxon>Pseudomonadati</taxon>
        <taxon>Pseudomonadota</taxon>
        <taxon>Alphaproteobacteria</taxon>
        <taxon>Hyphomicrobiales</taxon>
        <taxon>Rhizobiaceae</taxon>
        <taxon>Rhizobium/Agrobacterium group</taxon>
        <taxon>Rhizobium</taxon>
    </lineage>
</organism>
<evidence type="ECO:0000313" key="1">
    <source>
        <dbReference type="EMBL" id="SCB11589.1"/>
    </source>
</evidence>
<name>A0A1C3U7Z2_9HYPH</name>
<evidence type="ECO:0008006" key="3">
    <source>
        <dbReference type="Google" id="ProtNLM"/>
    </source>
</evidence>
<dbReference type="EMBL" id="FMAF01000001">
    <property type="protein sequence ID" value="SCB11589.1"/>
    <property type="molecule type" value="Genomic_DNA"/>
</dbReference>
<evidence type="ECO:0000313" key="2">
    <source>
        <dbReference type="Proteomes" id="UP000199205"/>
    </source>
</evidence>
<reference evidence="1 2" key="1">
    <citation type="submission" date="2016-08" db="EMBL/GenBank/DDBJ databases">
        <authorList>
            <person name="Seilhamer J.J."/>
        </authorList>
    </citation>
    <scope>NUCLEOTIDE SEQUENCE [LARGE SCALE GENOMIC DNA]</scope>
    <source>
        <strain evidence="1 2">P1-7</strain>
    </source>
</reference>
<protein>
    <recommendedName>
        <fullName evidence="3">PilZ domain-containing protein</fullName>
    </recommendedName>
</protein>
<dbReference type="AlphaFoldDB" id="A0A1C3U7Z2"/>
<accession>A0A1C3U7Z2</accession>